<dbReference type="OrthoDB" id="6500128at2759"/>
<comment type="similarity">
    <text evidence="2">Belongs to the ABC transporter superfamily. ABCC family. Conjugate transporter (TC 3.A.1.208) subfamily.</text>
</comment>
<comment type="caution">
    <text evidence="12">The sequence shown here is derived from an EMBL/GenBank/DDBJ whole genome shotgun (WGS) entry which is preliminary data.</text>
</comment>
<keyword evidence="5" id="KW-0547">Nucleotide-binding</keyword>
<keyword evidence="4 10" id="KW-0812">Transmembrane</keyword>
<dbReference type="InterPro" id="IPR036640">
    <property type="entry name" value="ABC1_TM_sf"/>
</dbReference>
<evidence type="ECO:0000256" key="3">
    <source>
        <dbReference type="ARBA" id="ARBA00022448"/>
    </source>
</evidence>
<feature type="transmembrane region" description="Helical" evidence="10">
    <location>
        <begin position="111"/>
        <end position="134"/>
    </location>
</feature>
<comment type="subcellular location">
    <subcellularLocation>
        <location evidence="1">Membrane</location>
        <topology evidence="1">Multi-pass membrane protein</topology>
    </subcellularLocation>
</comment>
<evidence type="ECO:0000259" key="11">
    <source>
        <dbReference type="PROSITE" id="PS50929"/>
    </source>
</evidence>
<keyword evidence="8 10" id="KW-0472">Membrane</keyword>
<dbReference type="GO" id="GO:0140359">
    <property type="term" value="F:ABC-type transporter activity"/>
    <property type="evidence" value="ECO:0007669"/>
    <property type="project" value="InterPro"/>
</dbReference>
<feature type="domain" description="ABC transmembrane type-1" evidence="11">
    <location>
        <begin position="122"/>
        <end position="327"/>
    </location>
</feature>
<keyword evidence="6" id="KW-0067">ATP-binding</keyword>
<sequence length="492" mass="56309">MIAQNQSVQTDNNEMIQIKRKENLEEQHPFILNLFYCFFMPFVCRIKPVTNDDIYPAAHDDRCDYTTELADAGWIPSYQVYIPKLAEYEQKKLDFPDTNPKEPPKPSLFKVMLFDLGSFKLLLAIISLLLSVGFQQCMPSMMKEVLKAVMIKGMAAQMNPMLPPDQQIVAKFPYVHAIILMLAPFMNAIFDTLSQRLIYHFSSQLRSGLAGLMYKKTLLLNITAQSNIDTGRLLSLLSSDTNQIATMSPQLFYLISLPFEIFIPFGFVCYDWGASSLLAFAVIIVSIPLQLFISFILVGALGKYLVHNDERNKVTNETLQGMRVVKLSATPTFVNAAAMTVYITSKNIPQEDFPVNVMSSIGYINKLIILIEFIDILYYSIIHQFIFLTMMTMPFNWLSLYIQAAGMVTISQARVRDFLILPELKIIPNVAPDSEQFDVEIRNAQFRWGDPPEIPLSKDEKIEIENEAKLRLKEAQKEEARKLKEEKEREKE</sequence>
<protein>
    <recommendedName>
        <fullName evidence="11">ABC transmembrane type-1 domain-containing protein</fullName>
    </recommendedName>
</protein>
<dbReference type="PROSITE" id="PS50929">
    <property type="entry name" value="ABC_TM1F"/>
    <property type="match status" value="1"/>
</dbReference>
<evidence type="ECO:0000256" key="7">
    <source>
        <dbReference type="ARBA" id="ARBA00022989"/>
    </source>
</evidence>
<feature type="coiled-coil region" evidence="9">
    <location>
        <begin position="458"/>
        <end position="492"/>
    </location>
</feature>
<keyword evidence="3" id="KW-0813">Transport</keyword>
<accession>A0A5J4X1V1</accession>
<feature type="transmembrane region" description="Helical" evidence="10">
    <location>
        <begin position="279"/>
        <end position="302"/>
    </location>
</feature>
<feature type="transmembrane region" description="Helical" evidence="10">
    <location>
        <begin position="323"/>
        <end position="343"/>
    </location>
</feature>
<evidence type="ECO:0000313" key="13">
    <source>
        <dbReference type="Proteomes" id="UP000324800"/>
    </source>
</evidence>
<name>A0A5J4X1V1_9EUKA</name>
<evidence type="ECO:0000256" key="8">
    <source>
        <dbReference type="ARBA" id="ARBA00023136"/>
    </source>
</evidence>
<evidence type="ECO:0000256" key="9">
    <source>
        <dbReference type="SAM" id="Coils"/>
    </source>
</evidence>
<evidence type="ECO:0000256" key="10">
    <source>
        <dbReference type="SAM" id="Phobius"/>
    </source>
</evidence>
<dbReference type="PANTHER" id="PTHR24223:SF456">
    <property type="entry name" value="MULTIDRUG RESISTANCE-ASSOCIATED PROTEIN LETHAL(2)03659"/>
    <property type="match status" value="1"/>
</dbReference>
<dbReference type="Proteomes" id="UP000324800">
    <property type="component" value="Unassembled WGS sequence"/>
</dbReference>
<dbReference type="Gene3D" id="1.20.1560.10">
    <property type="entry name" value="ABC transporter type 1, transmembrane domain"/>
    <property type="match status" value="1"/>
</dbReference>
<feature type="transmembrane region" description="Helical" evidence="10">
    <location>
        <begin position="168"/>
        <end position="190"/>
    </location>
</feature>
<gene>
    <name evidence="12" type="ORF">EZS28_003326</name>
</gene>
<dbReference type="SUPFAM" id="SSF90123">
    <property type="entry name" value="ABC transporter transmembrane region"/>
    <property type="match status" value="1"/>
</dbReference>
<evidence type="ECO:0000256" key="1">
    <source>
        <dbReference type="ARBA" id="ARBA00004141"/>
    </source>
</evidence>
<dbReference type="GO" id="GO:0016020">
    <property type="term" value="C:membrane"/>
    <property type="evidence" value="ECO:0007669"/>
    <property type="project" value="UniProtKB-SubCell"/>
</dbReference>
<reference evidence="12 13" key="1">
    <citation type="submission" date="2019-03" db="EMBL/GenBank/DDBJ databases">
        <title>Single cell metagenomics reveals metabolic interactions within the superorganism composed of flagellate Streblomastix strix and complex community of Bacteroidetes bacteria on its surface.</title>
        <authorList>
            <person name="Treitli S.C."/>
            <person name="Kolisko M."/>
            <person name="Husnik F."/>
            <person name="Keeling P."/>
            <person name="Hampl V."/>
        </authorList>
    </citation>
    <scope>NUCLEOTIDE SEQUENCE [LARGE SCALE GENOMIC DNA]</scope>
    <source>
        <strain evidence="12">ST1C</strain>
    </source>
</reference>
<evidence type="ECO:0000256" key="2">
    <source>
        <dbReference type="ARBA" id="ARBA00009726"/>
    </source>
</evidence>
<dbReference type="PANTHER" id="PTHR24223">
    <property type="entry name" value="ATP-BINDING CASSETTE SUB-FAMILY C"/>
    <property type="match status" value="1"/>
</dbReference>
<dbReference type="GO" id="GO:0005524">
    <property type="term" value="F:ATP binding"/>
    <property type="evidence" value="ECO:0007669"/>
    <property type="project" value="UniProtKB-KW"/>
</dbReference>
<dbReference type="InterPro" id="IPR050173">
    <property type="entry name" value="ABC_transporter_C-like"/>
</dbReference>
<dbReference type="InterPro" id="IPR011527">
    <property type="entry name" value="ABC1_TM_dom"/>
</dbReference>
<evidence type="ECO:0000256" key="4">
    <source>
        <dbReference type="ARBA" id="ARBA00022692"/>
    </source>
</evidence>
<keyword evidence="7 10" id="KW-1133">Transmembrane helix</keyword>
<evidence type="ECO:0000256" key="5">
    <source>
        <dbReference type="ARBA" id="ARBA00022741"/>
    </source>
</evidence>
<organism evidence="12 13">
    <name type="scientific">Streblomastix strix</name>
    <dbReference type="NCBI Taxonomy" id="222440"/>
    <lineage>
        <taxon>Eukaryota</taxon>
        <taxon>Metamonada</taxon>
        <taxon>Preaxostyla</taxon>
        <taxon>Oxymonadida</taxon>
        <taxon>Streblomastigidae</taxon>
        <taxon>Streblomastix</taxon>
    </lineage>
</organism>
<evidence type="ECO:0000313" key="12">
    <source>
        <dbReference type="EMBL" id="KAA6401150.1"/>
    </source>
</evidence>
<feature type="transmembrane region" description="Helical" evidence="10">
    <location>
        <begin position="251"/>
        <end position="273"/>
    </location>
</feature>
<evidence type="ECO:0000256" key="6">
    <source>
        <dbReference type="ARBA" id="ARBA00022840"/>
    </source>
</evidence>
<proteinExistence type="inferred from homology"/>
<dbReference type="AlphaFoldDB" id="A0A5J4X1V1"/>
<dbReference type="Pfam" id="PF00664">
    <property type="entry name" value="ABC_membrane"/>
    <property type="match status" value="1"/>
</dbReference>
<feature type="transmembrane region" description="Helical" evidence="10">
    <location>
        <begin position="363"/>
        <end position="381"/>
    </location>
</feature>
<dbReference type="EMBL" id="SNRW01000437">
    <property type="protein sequence ID" value="KAA6401150.1"/>
    <property type="molecule type" value="Genomic_DNA"/>
</dbReference>
<keyword evidence="9" id="KW-0175">Coiled coil</keyword>